<comment type="caution">
    <text evidence="7">The sequence shown here is derived from an EMBL/GenBank/DDBJ whole genome shotgun (WGS) entry which is preliminary data.</text>
</comment>
<sequence length="507" mass="53941">MPNSSIPPAPPNGSENVTESVSAYGYTETLERGTGKFASFAVAFAFVSIATGIFTTYGSVLSSSGPMGIWTWPIVIVGQVAVALLIGSLAARIPVTGYAYQWVSRLANPILGWITGWISFTFLAIVAVAVDYTVAATVVPALFDFTGTPATSFLITAGVLLLQALLVGLSTKWTERVNNFAVTAELIGMVALVVLLFIVGVIAHKLSVGNLFSRGDIPAEGYWDFGTSTSVGPWMLGFLLGAFTIVGFESAANLAEETKNPEVVVPRAMWQAVLASGVLGFLFLLVVTAAVNDPTTLAQSGTPIADVIRDILGSFVGTALLILVAIAIFACGLVILMSGVRLVWAMSRDQRFPGWQVLHKVSPRFRTPANATVFMACTSAVILGVFSTSTDALFKLFSAATLLPASIYAITITLYIATRKKLPASKGFSLGRWEVPVLVVAVVWVVFELSLFRDASFKDPWLYVLVMVAIGAVYLGYLLITRGKDGLKMPEMASIDAELDHAGEAVK</sequence>
<dbReference type="InterPro" id="IPR002293">
    <property type="entry name" value="AA/rel_permease1"/>
</dbReference>
<keyword evidence="5 6" id="KW-0472">Membrane</keyword>
<feature type="transmembrane region" description="Helical" evidence="6">
    <location>
        <begin position="365"/>
        <end position="386"/>
    </location>
</feature>
<feature type="transmembrane region" description="Helical" evidence="6">
    <location>
        <begin position="110"/>
        <end position="130"/>
    </location>
</feature>
<evidence type="ECO:0000256" key="1">
    <source>
        <dbReference type="ARBA" id="ARBA00004141"/>
    </source>
</evidence>
<accession>A0ABT6L2T7</accession>
<name>A0ABT6L2T7_9MYCO</name>
<dbReference type="Gene3D" id="1.20.1740.10">
    <property type="entry name" value="Amino acid/polyamine transporter I"/>
    <property type="match status" value="1"/>
</dbReference>
<keyword evidence="2" id="KW-0813">Transport</keyword>
<evidence type="ECO:0000256" key="2">
    <source>
        <dbReference type="ARBA" id="ARBA00022448"/>
    </source>
</evidence>
<feature type="transmembrane region" description="Helical" evidence="6">
    <location>
        <begin position="461"/>
        <end position="480"/>
    </location>
</feature>
<reference evidence="7 8" key="1">
    <citation type="submission" date="2023-04" db="EMBL/GenBank/DDBJ databases">
        <title>Forest soil microbial communities from Buena Vista Peninsula, Colon Province, Panama.</title>
        <authorList>
            <person name="Bouskill N."/>
        </authorList>
    </citation>
    <scope>NUCLEOTIDE SEQUENCE [LARGE SCALE GENOMIC DNA]</scope>
    <source>
        <strain evidence="7 8">AC80</strain>
    </source>
</reference>
<protein>
    <submittedName>
        <fullName evidence="7">Amino acid transporter</fullName>
    </submittedName>
</protein>
<comment type="subcellular location">
    <subcellularLocation>
        <location evidence="1">Membrane</location>
        <topology evidence="1">Multi-pass membrane protein</topology>
    </subcellularLocation>
</comment>
<dbReference type="EMBL" id="JARXVE010000004">
    <property type="protein sequence ID" value="MDH6196310.1"/>
    <property type="molecule type" value="Genomic_DNA"/>
</dbReference>
<evidence type="ECO:0000256" key="4">
    <source>
        <dbReference type="ARBA" id="ARBA00022989"/>
    </source>
</evidence>
<keyword evidence="4 6" id="KW-1133">Transmembrane helix</keyword>
<feature type="transmembrane region" description="Helical" evidence="6">
    <location>
        <begin position="392"/>
        <end position="418"/>
    </location>
</feature>
<evidence type="ECO:0000256" key="3">
    <source>
        <dbReference type="ARBA" id="ARBA00022692"/>
    </source>
</evidence>
<dbReference type="Proteomes" id="UP001160130">
    <property type="component" value="Unassembled WGS sequence"/>
</dbReference>
<gene>
    <name evidence="7" type="ORF">M2272_002953</name>
</gene>
<dbReference type="PANTHER" id="PTHR45649:SF26">
    <property type="entry name" value="OS04G0435100 PROTEIN"/>
    <property type="match status" value="1"/>
</dbReference>
<evidence type="ECO:0000313" key="7">
    <source>
        <dbReference type="EMBL" id="MDH6196310.1"/>
    </source>
</evidence>
<organism evidence="7 8">
    <name type="scientific">Mycolicibacterium frederiksbergense</name>
    <dbReference type="NCBI Taxonomy" id="117567"/>
    <lineage>
        <taxon>Bacteria</taxon>
        <taxon>Bacillati</taxon>
        <taxon>Actinomycetota</taxon>
        <taxon>Actinomycetes</taxon>
        <taxon>Mycobacteriales</taxon>
        <taxon>Mycobacteriaceae</taxon>
        <taxon>Mycolicibacterium</taxon>
    </lineage>
</organism>
<feature type="transmembrane region" description="Helical" evidence="6">
    <location>
        <begin position="150"/>
        <end position="169"/>
    </location>
</feature>
<evidence type="ECO:0000313" key="8">
    <source>
        <dbReference type="Proteomes" id="UP001160130"/>
    </source>
</evidence>
<evidence type="ECO:0000256" key="5">
    <source>
        <dbReference type="ARBA" id="ARBA00023136"/>
    </source>
</evidence>
<dbReference type="PANTHER" id="PTHR45649">
    <property type="entry name" value="AMINO-ACID PERMEASE BAT1"/>
    <property type="match status" value="1"/>
</dbReference>
<proteinExistence type="predicted"/>
<dbReference type="PIRSF" id="PIRSF006060">
    <property type="entry name" value="AA_transporter"/>
    <property type="match status" value="1"/>
</dbReference>
<dbReference type="Pfam" id="PF13520">
    <property type="entry name" value="AA_permease_2"/>
    <property type="match status" value="1"/>
</dbReference>
<feature type="transmembrane region" description="Helical" evidence="6">
    <location>
        <begin position="181"/>
        <end position="203"/>
    </location>
</feature>
<dbReference type="RefSeq" id="WP_280832935.1">
    <property type="nucleotide sequence ID" value="NZ_JARXVE010000004.1"/>
</dbReference>
<feature type="transmembrane region" description="Helical" evidence="6">
    <location>
        <begin position="231"/>
        <end position="248"/>
    </location>
</feature>
<feature type="transmembrane region" description="Helical" evidence="6">
    <location>
        <begin position="311"/>
        <end position="344"/>
    </location>
</feature>
<keyword evidence="3 6" id="KW-0812">Transmembrane</keyword>
<feature type="transmembrane region" description="Helical" evidence="6">
    <location>
        <begin position="37"/>
        <end position="57"/>
    </location>
</feature>
<feature type="transmembrane region" description="Helical" evidence="6">
    <location>
        <begin position="269"/>
        <end position="291"/>
    </location>
</feature>
<feature type="transmembrane region" description="Helical" evidence="6">
    <location>
        <begin position="430"/>
        <end position="449"/>
    </location>
</feature>
<evidence type="ECO:0000256" key="6">
    <source>
        <dbReference type="SAM" id="Phobius"/>
    </source>
</evidence>
<feature type="transmembrane region" description="Helical" evidence="6">
    <location>
        <begin position="69"/>
        <end position="90"/>
    </location>
</feature>
<keyword evidence="8" id="KW-1185">Reference proteome</keyword>